<dbReference type="AlphaFoldDB" id="A0A418V5L4"/>
<dbReference type="GO" id="GO:0015074">
    <property type="term" value="P:DNA integration"/>
    <property type="evidence" value="ECO:0007669"/>
    <property type="project" value="InterPro"/>
</dbReference>
<dbReference type="InterPro" id="IPR002104">
    <property type="entry name" value="Integrase_catalytic"/>
</dbReference>
<evidence type="ECO:0000256" key="3">
    <source>
        <dbReference type="ARBA" id="ARBA00023172"/>
    </source>
</evidence>
<dbReference type="Gene3D" id="1.10.150.130">
    <property type="match status" value="1"/>
</dbReference>
<evidence type="ECO:0000313" key="6">
    <source>
        <dbReference type="Proteomes" id="UP000286287"/>
    </source>
</evidence>
<keyword evidence="3" id="KW-0233">DNA recombination</keyword>
<gene>
    <name evidence="5" type="ORF">D3875_07350</name>
</gene>
<dbReference type="PANTHER" id="PTHR30349">
    <property type="entry name" value="PHAGE INTEGRASE-RELATED"/>
    <property type="match status" value="1"/>
</dbReference>
<protein>
    <submittedName>
        <fullName evidence="5">Integrase</fullName>
    </submittedName>
</protein>
<sequence length="299" mass="33485">MLLRRAHEMHARHLRALRRSEETVRFYHQAVTDLERHMEREKLAPELENVTRGILIMCQADMTARGMRDGAIAAYMRGLRGFFSWALEEDLIERNPMRKMPVPSPSGEPPAAIQPHEVQACLAVVKAGAQPRRDTAILTLLYDTGLRLGEVCGLRVGDVSVETGMLTVRGETSKTSARVVPLGIRSARALMRYMHRERRPALPTVEEVFLSKAGTPLTHSGVSQLLNRVAEGAGLPRDHVAPHAWRRGFAVQALRNGADLFTVQTILGHSTLAMTRRYVRYLPTDIQRSHLRASPADRL</sequence>
<dbReference type="SUPFAM" id="SSF56349">
    <property type="entry name" value="DNA breaking-rejoining enzymes"/>
    <property type="match status" value="1"/>
</dbReference>
<comment type="similarity">
    <text evidence="1">Belongs to the 'phage' integrase family.</text>
</comment>
<dbReference type="EMBL" id="QYUJ01000014">
    <property type="protein sequence ID" value="RJF71414.1"/>
    <property type="molecule type" value="Genomic_DNA"/>
</dbReference>
<dbReference type="Gene3D" id="1.10.443.10">
    <property type="entry name" value="Intergrase catalytic core"/>
    <property type="match status" value="1"/>
</dbReference>
<comment type="caution">
    <text evidence="5">The sequence shown here is derived from an EMBL/GenBank/DDBJ whole genome shotgun (WGS) entry which is preliminary data.</text>
</comment>
<proteinExistence type="inferred from homology"/>
<dbReference type="InterPro" id="IPR010998">
    <property type="entry name" value="Integrase_recombinase_N"/>
</dbReference>
<dbReference type="InterPro" id="IPR050090">
    <property type="entry name" value="Tyrosine_recombinase_XerCD"/>
</dbReference>
<dbReference type="Pfam" id="PF00589">
    <property type="entry name" value="Phage_integrase"/>
    <property type="match status" value="1"/>
</dbReference>
<evidence type="ECO:0000256" key="2">
    <source>
        <dbReference type="ARBA" id="ARBA00023125"/>
    </source>
</evidence>
<dbReference type="GO" id="GO:0003677">
    <property type="term" value="F:DNA binding"/>
    <property type="evidence" value="ECO:0007669"/>
    <property type="project" value="UniProtKB-KW"/>
</dbReference>
<reference evidence="5 6" key="1">
    <citation type="submission" date="2018-09" db="EMBL/GenBank/DDBJ databases">
        <authorList>
            <person name="Zhu H."/>
        </authorList>
    </citation>
    <scope>NUCLEOTIDE SEQUENCE [LARGE SCALE GENOMIC DNA]</scope>
    <source>
        <strain evidence="5 6">K2S05-167</strain>
    </source>
</reference>
<organism evidence="5 6">
    <name type="scientific">Deinococcus cavernae</name>
    <dbReference type="NCBI Taxonomy" id="2320857"/>
    <lineage>
        <taxon>Bacteria</taxon>
        <taxon>Thermotogati</taxon>
        <taxon>Deinococcota</taxon>
        <taxon>Deinococci</taxon>
        <taxon>Deinococcales</taxon>
        <taxon>Deinococcaceae</taxon>
        <taxon>Deinococcus</taxon>
    </lineage>
</organism>
<dbReference type="InterPro" id="IPR013762">
    <property type="entry name" value="Integrase-like_cat_sf"/>
</dbReference>
<keyword evidence="6" id="KW-1185">Reference proteome</keyword>
<evidence type="ECO:0000256" key="1">
    <source>
        <dbReference type="ARBA" id="ARBA00008857"/>
    </source>
</evidence>
<keyword evidence="2" id="KW-0238">DNA-binding</keyword>
<dbReference type="Proteomes" id="UP000286287">
    <property type="component" value="Unassembled WGS sequence"/>
</dbReference>
<feature type="domain" description="Tyr recombinase" evidence="4">
    <location>
        <begin position="108"/>
        <end position="292"/>
    </location>
</feature>
<name>A0A418V5L4_9DEIO</name>
<dbReference type="PANTHER" id="PTHR30349:SF41">
    <property type="entry name" value="INTEGRASE_RECOMBINASE PROTEIN MJ0367-RELATED"/>
    <property type="match status" value="1"/>
</dbReference>
<dbReference type="GO" id="GO:0006310">
    <property type="term" value="P:DNA recombination"/>
    <property type="evidence" value="ECO:0007669"/>
    <property type="project" value="UniProtKB-KW"/>
</dbReference>
<evidence type="ECO:0000313" key="5">
    <source>
        <dbReference type="EMBL" id="RJF71414.1"/>
    </source>
</evidence>
<accession>A0A418V5L4</accession>
<dbReference type="PROSITE" id="PS51898">
    <property type="entry name" value="TYR_RECOMBINASE"/>
    <property type="match status" value="1"/>
</dbReference>
<dbReference type="InterPro" id="IPR011010">
    <property type="entry name" value="DNA_brk_join_enz"/>
</dbReference>
<evidence type="ECO:0000259" key="4">
    <source>
        <dbReference type="PROSITE" id="PS51898"/>
    </source>
</evidence>